<feature type="transmembrane region" description="Helical" evidence="5">
    <location>
        <begin position="371"/>
        <end position="390"/>
    </location>
</feature>
<evidence type="ECO:0000256" key="3">
    <source>
        <dbReference type="ARBA" id="ARBA00022989"/>
    </source>
</evidence>
<feature type="transmembrane region" description="Helical" evidence="5">
    <location>
        <begin position="244"/>
        <end position="260"/>
    </location>
</feature>
<dbReference type="InterPro" id="IPR007016">
    <property type="entry name" value="O-antigen_ligase-rel_domated"/>
</dbReference>
<evidence type="ECO:0000256" key="1">
    <source>
        <dbReference type="ARBA" id="ARBA00004141"/>
    </source>
</evidence>
<dbReference type="Pfam" id="PF04932">
    <property type="entry name" value="Wzy_C"/>
    <property type="match status" value="1"/>
</dbReference>
<organism evidence="7 8">
    <name type="scientific">Pseudaquabacterium rugosum</name>
    <dbReference type="NCBI Taxonomy" id="2984194"/>
    <lineage>
        <taxon>Bacteria</taxon>
        <taxon>Pseudomonadati</taxon>
        <taxon>Pseudomonadota</taxon>
        <taxon>Betaproteobacteria</taxon>
        <taxon>Burkholderiales</taxon>
        <taxon>Sphaerotilaceae</taxon>
        <taxon>Pseudaquabacterium</taxon>
    </lineage>
</organism>
<protein>
    <submittedName>
        <fullName evidence="7">O-antigen ligase family protein</fullName>
    </submittedName>
</protein>
<proteinExistence type="predicted"/>
<feature type="transmembrane region" description="Helical" evidence="5">
    <location>
        <begin position="294"/>
        <end position="327"/>
    </location>
</feature>
<dbReference type="PANTHER" id="PTHR37422">
    <property type="entry name" value="TEICHURONIC ACID BIOSYNTHESIS PROTEIN TUAE"/>
    <property type="match status" value="1"/>
</dbReference>
<keyword evidence="3 5" id="KW-1133">Transmembrane helix</keyword>
<evidence type="ECO:0000256" key="2">
    <source>
        <dbReference type="ARBA" id="ARBA00022692"/>
    </source>
</evidence>
<dbReference type="PANTHER" id="PTHR37422:SF13">
    <property type="entry name" value="LIPOPOLYSACCHARIDE BIOSYNTHESIS PROTEIN PA4999-RELATED"/>
    <property type="match status" value="1"/>
</dbReference>
<feature type="transmembrane region" description="Helical" evidence="5">
    <location>
        <begin position="199"/>
        <end position="224"/>
    </location>
</feature>
<dbReference type="InterPro" id="IPR051533">
    <property type="entry name" value="WaaL-like"/>
</dbReference>
<dbReference type="RefSeq" id="WP_341375937.1">
    <property type="nucleotide sequence ID" value="NZ_JBBUTF010000020.1"/>
</dbReference>
<evidence type="ECO:0000313" key="7">
    <source>
        <dbReference type="EMBL" id="MEK8028152.1"/>
    </source>
</evidence>
<keyword evidence="2 5" id="KW-0812">Transmembrane</keyword>
<sequence>MSPGLGGWRTGWLRRGRPGPVFTWRRDRSWARVAAWALGAVVLVFFCLFLGLFSVQLGDLADQRLAFAFLLPMFLAIVFLLFISPRGLLVGILLIRAGTNQVLFEGAQFAGMGGLGGMLNLAVIVLTLAFVAQDPKRVPRPVWMVWVPFVVMQFGGLIHSPDLMPSVRNALANLSSTMLFIAAFYFVDDLKSLHRMLKLLVWCAVPVVGVGIWTVATGQTAGALDDPTSSSAGRYAGPFNHPNIMAFYLVLMIGVVLYLWKATQATSQLLTRMFHVSFMLVMFGLLLATKTRSAWVAAFMMVAMYGVFVERRFLVYLVLAMVAAMAVPEVRERVLALGEGNEVVQYARLNSFAWRKVLWESALTWMGKAQYLAGYGYGSFMKLSTIFFPLAGGREWGAHSVLVQAFFELGVLGLLAWTWLYGRLFMMFSGLWRCSRPLAITAMGQVAMYYVVSASDNMLGYLVFNWYYWFALGAMLRFMLVWQADPVRAGQPVQPVAAAVRRRPVLLQAWRPVRPR</sequence>
<keyword evidence="4 5" id="KW-0472">Membrane</keyword>
<evidence type="ECO:0000256" key="5">
    <source>
        <dbReference type="SAM" id="Phobius"/>
    </source>
</evidence>
<feature type="transmembrane region" description="Helical" evidence="5">
    <location>
        <begin position="269"/>
        <end position="288"/>
    </location>
</feature>
<keyword evidence="8" id="KW-1185">Reference proteome</keyword>
<feature type="transmembrane region" description="Helical" evidence="5">
    <location>
        <begin position="402"/>
        <end position="422"/>
    </location>
</feature>
<evidence type="ECO:0000256" key="4">
    <source>
        <dbReference type="ARBA" id="ARBA00023136"/>
    </source>
</evidence>
<feature type="transmembrane region" description="Helical" evidence="5">
    <location>
        <begin position="458"/>
        <end position="480"/>
    </location>
</feature>
<name>A0ABU9BDZ8_9BURK</name>
<comment type="subcellular location">
    <subcellularLocation>
        <location evidence="1">Membrane</location>
        <topology evidence="1">Multi-pass membrane protein</topology>
    </subcellularLocation>
</comment>
<feature type="transmembrane region" description="Helical" evidence="5">
    <location>
        <begin position="33"/>
        <end position="53"/>
    </location>
</feature>
<evidence type="ECO:0000259" key="6">
    <source>
        <dbReference type="Pfam" id="PF04932"/>
    </source>
</evidence>
<feature type="transmembrane region" description="Helical" evidence="5">
    <location>
        <begin position="107"/>
        <end position="130"/>
    </location>
</feature>
<evidence type="ECO:0000313" key="8">
    <source>
        <dbReference type="Proteomes" id="UP001368500"/>
    </source>
</evidence>
<feature type="domain" description="O-antigen ligase-related" evidence="6">
    <location>
        <begin position="279"/>
        <end position="417"/>
    </location>
</feature>
<dbReference type="EMBL" id="JBBUTF010000020">
    <property type="protein sequence ID" value="MEK8028152.1"/>
    <property type="molecule type" value="Genomic_DNA"/>
</dbReference>
<comment type="caution">
    <text evidence="7">The sequence shown here is derived from an EMBL/GenBank/DDBJ whole genome shotgun (WGS) entry which is preliminary data.</text>
</comment>
<dbReference type="Proteomes" id="UP001368500">
    <property type="component" value="Unassembled WGS sequence"/>
</dbReference>
<feature type="transmembrane region" description="Helical" evidence="5">
    <location>
        <begin position="142"/>
        <end position="158"/>
    </location>
</feature>
<feature type="transmembrane region" description="Helical" evidence="5">
    <location>
        <begin position="170"/>
        <end position="187"/>
    </location>
</feature>
<feature type="transmembrane region" description="Helical" evidence="5">
    <location>
        <begin position="434"/>
        <end position="452"/>
    </location>
</feature>
<accession>A0ABU9BDZ8</accession>
<dbReference type="GO" id="GO:0016874">
    <property type="term" value="F:ligase activity"/>
    <property type="evidence" value="ECO:0007669"/>
    <property type="project" value="UniProtKB-KW"/>
</dbReference>
<keyword evidence="7" id="KW-0436">Ligase</keyword>
<gene>
    <name evidence="7" type="ORF">AACH11_19495</name>
</gene>
<feature type="transmembrane region" description="Helical" evidence="5">
    <location>
        <begin position="65"/>
        <end position="95"/>
    </location>
</feature>
<reference evidence="7 8" key="1">
    <citation type="submission" date="2024-04" db="EMBL/GenBank/DDBJ databases">
        <title>Novel species of the genus Ideonella isolated from streams.</title>
        <authorList>
            <person name="Lu H."/>
        </authorList>
    </citation>
    <scope>NUCLEOTIDE SEQUENCE [LARGE SCALE GENOMIC DNA]</scope>
    <source>
        <strain evidence="7 8">BYS139W</strain>
    </source>
</reference>